<evidence type="ECO:0000313" key="3">
    <source>
        <dbReference type="Proteomes" id="UP000676409"/>
    </source>
</evidence>
<dbReference type="Proteomes" id="UP000676409">
    <property type="component" value="Chromosome"/>
</dbReference>
<feature type="transmembrane region" description="Helical" evidence="1">
    <location>
        <begin position="80"/>
        <end position="98"/>
    </location>
</feature>
<proteinExistence type="predicted"/>
<accession>A0A975ITZ4</accession>
<feature type="transmembrane region" description="Helical" evidence="1">
    <location>
        <begin position="105"/>
        <end position="123"/>
    </location>
</feature>
<evidence type="ECO:0008006" key="4">
    <source>
        <dbReference type="Google" id="ProtNLM"/>
    </source>
</evidence>
<name>A0A975ITZ4_9CAUL</name>
<dbReference type="EMBL" id="CP073078">
    <property type="protein sequence ID" value="QUD86984.1"/>
    <property type="molecule type" value="Genomic_DNA"/>
</dbReference>
<gene>
    <name evidence="2" type="ORF">KCG34_18190</name>
</gene>
<keyword evidence="3" id="KW-1185">Reference proteome</keyword>
<protein>
    <recommendedName>
        <fullName evidence="4">DUF2306 domain-containing protein</fullName>
    </recommendedName>
</protein>
<dbReference type="KEGG" id="caul:KCG34_18190"/>
<reference evidence="2" key="1">
    <citation type="submission" date="2021-04" db="EMBL/GenBank/DDBJ databases">
        <title>The complete genome sequence of Caulobacter sp. S6.</title>
        <authorList>
            <person name="Tang Y."/>
            <person name="Ouyang W."/>
            <person name="Liu Q."/>
            <person name="Huang B."/>
            <person name="Guo Z."/>
            <person name="Lei P."/>
        </authorList>
    </citation>
    <scope>NUCLEOTIDE SEQUENCE</scope>
    <source>
        <strain evidence="2">S6</strain>
    </source>
</reference>
<keyword evidence="1" id="KW-1133">Transmembrane helix</keyword>
<evidence type="ECO:0000256" key="1">
    <source>
        <dbReference type="SAM" id="Phobius"/>
    </source>
</evidence>
<dbReference type="AlphaFoldDB" id="A0A975ITZ4"/>
<keyword evidence="1" id="KW-0812">Transmembrane</keyword>
<sequence length="170" mass="17841">MATIVAGIPIPSSDPLFLGGVAAHVAFGLTAVASGAVAMLSPKGRGRHTRAGAVYVWCLTALAASAAGLAAVRWAEDARLFLLGVGAAACAWGGRFAARRTALRVHAPAMGASYVLMLTAFYVDNGPNLPLWRDLPPIANWTVPSLVGAPIILWALFRHRLLRPIRPQGR</sequence>
<feature type="transmembrane region" description="Helical" evidence="1">
    <location>
        <begin position="52"/>
        <end position="74"/>
    </location>
</feature>
<feature type="transmembrane region" description="Helical" evidence="1">
    <location>
        <begin position="16"/>
        <end position="40"/>
    </location>
</feature>
<feature type="transmembrane region" description="Helical" evidence="1">
    <location>
        <begin position="138"/>
        <end position="157"/>
    </location>
</feature>
<keyword evidence="1" id="KW-0472">Membrane</keyword>
<organism evidence="2 3">
    <name type="scientific">Phenylobacterium montanum</name>
    <dbReference type="NCBI Taxonomy" id="2823693"/>
    <lineage>
        <taxon>Bacteria</taxon>
        <taxon>Pseudomonadati</taxon>
        <taxon>Pseudomonadota</taxon>
        <taxon>Alphaproteobacteria</taxon>
        <taxon>Caulobacterales</taxon>
        <taxon>Caulobacteraceae</taxon>
        <taxon>Phenylobacterium</taxon>
    </lineage>
</organism>
<dbReference type="RefSeq" id="WP_211937036.1">
    <property type="nucleotide sequence ID" value="NZ_CP073078.1"/>
</dbReference>
<evidence type="ECO:0000313" key="2">
    <source>
        <dbReference type="EMBL" id="QUD86984.1"/>
    </source>
</evidence>